<keyword evidence="3" id="KW-0732">Signal</keyword>
<evidence type="ECO:0000256" key="1">
    <source>
        <dbReference type="SAM" id="MobiDB-lite"/>
    </source>
</evidence>
<reference evidence="4 5" key="1">
    <citation type="journal article" date="2018" name="Sci. Rep.">
        <title>Raphidocelis subcapitata (=Pseudokirchneriella subcapitata) provides an insight into genome evolution and environmental adaptations in the Sphaeropleales.</title>
        <authorList>
            <person name="Suzuki S."/>
            <person name="Yamaguchi H."/>
            <person name="Nakajima N."/>
            <person name="Kawachi M."/>
        </authorList>
    </citation>
    <scope>NUCLEOTIDE SEQUENCE [LARGE SCALE GENOMIC DNA]</scope>
    <source>
        <strain evidence="4 5">NIES-35</strain>
    </source>
</reference>
<feature type="compositionally biased region" description="Low complexity" evidence="1">
    <location>
        <begin position="231"/>
        <end position="252"/>
    </location>
</feature>
<feature type="transmembrane region" description="Helical" evidence="2">
    <location>
        <begin position="381"/>
        <end position="403"/>
    </location>
</feature>
<keyword evidence="5" id="KW-1185">Reference proteome</keyword>
<keyword evidence="2" id="KW-0812">Transmembrane</keyword>
<dbReference type="EMBL" id="BDRX01000036">
    <property type="protein sequence ID" value="GBF92933.1"/>
    <property type="molecule type" value="Genomic_DNA"/>
</dbReference>
<gene>
    <name evidence="4" type="ORF">Rsub_05769</name>
</gene>
<sequence>MQLWLRIGQVVFLFLLMAASARVVDVSGLSLHTGAAAIGVATGLVGIALTILFMHSSKSYRLEYALPGMSDVLFSSLWALLCAGIFVWLVAQGSCAALTFDPDSVPKFSNLPALNGPAGMGSAGMRDTAARDANRAGALRARTASRMVAGPGGADATLGSAGLSGLGPNVLSGDGYALGATPGLPAVSFGAPGLAPASALPPPAAYGAPGGPMPSRNSKLPTGGDGGLGPGPSMAGPGAAAPMPVGYGVPQQPYAPQPQPQPYQQPFYGQPAPGQYMGQPQQPGPQYGMPGQPYAAPSGQQLFFGGQGAYPQAPYGYPPQVMAPENAAAAARPVVGPFPGTSFAGAGYPRGPAPGPAAGQYGRRRLLAARMDGGERGVCGAYNMLLACAAANLLMFVATALLAGADMARGKGWLGTDGKVRRMPPRPLPPITSALVTGASAVAAAEAAAAAGDGGKGGLDGGGHGGGHGGGASDSSSPLAVVRAEETGRGYVPLAVARLELVPPASAAEPRVPRLSSSPQGRRVSVAEVVAAVEQQQEQRHERRVSVTQAPAAAAGGGPAPVLLRAPVALLQAQLAAAAPASQQLLTAPAAMQSFGGAPPTLAPLTEAAVPAPAAPRAAAAAKPTPQQALAAAAAAPAPPPPARVSAAVQTAALVPAPPAQAAPLASHALKAPGADYDARKPHPYEGRAFDASRIKRQW</sequence>
<dbReference type="InParanoid" id="A0A2V0P500"/>
<feature type="region of interest" description="Disordered" evidence="1">
    <location>
        <begin position="674"/>
        <end position="699"/>
    </location>
</feature>
<name>A0A2V0P500_9CHLO</name>
<comment type="caution">
    <text evidence="4">The sequence shown here is derived from an EMBL/GenBank/DDBJ whole genome shotgun (WGS) entry which is preliminary data.</text>
</comment>
<feature type="region of interest" description="Disordered" evidence="1">
    <location>
        <begin position="459"/>
        <end position="480"/>
    </location>
</feature>
<dbReference type="Proteomes" id="UP000247498">
    <property type="component" value="Unassembled WGS sequence"/>
</dbReference>
<feature type="transmembrane region" description="Helical" evidence="2">
    <location>
        <begin position="31"/>
        <end position="52"/>
    </location>
</feature>
<keyword evidence="2" id="KW-0472">Membrane</keyword>
<feature type="compositionally biased region" description="Basic and acidic residues" evidence="1">
    <location>
        <begin position="677"/>
        <end position="699"/>
    </location>
</feature>
<protein>
    <recommendedName>
        <fullName evidence="6">MARVEL domain-containing protein</fullName>
    </recommendedName>
</protein>
<evidence type="ECO:0000313" key="5">
    <source>
        <dbReference type="Proteomes" id="UP000247498"/>
    </source>
</evidence>
<dbReference type="OrthoDB" id="10623204at2759"/>
<feature type="signal peptide" evidence="3">
    <location>
        <begin position="1"/>
        <end position="21"/>
    </location>
</feature>
<feature type="compositionally biased region" description="Gly residues" evidence="1">
    <location>
        <begin position="459"/>
        <end position="472"/>
    </location>
</feature>
<evidence type="ECO:0000256" key="3">
    <source>
        <dbReference type="SAM" id="SignalP"/>
    </source>
</evidence>
<keyword evidence="2" id="KW-1133">Transmembrane helix</keyword>
<evidence type="ECO:0000313" key="4">
    <source>
        <dbReference type="EMBL" id="GBF92933.1"/>
    </source>
</evidence>
<proteinExistence type="predicted"/>
<evidence type="ECO:0000256" key="2">
    <source>
        <dbReference type="SAM" id="Phobius"/>
    </source>
</evidence>
<dbReference type="AlphaFoldDB" id="A0A2V0P500"/>
<feature type="transmembrane region" description="Helical" evidence="2">
    <location>
        <begin position="72"/>
        <end position="91"/>
    </location>
</feature>
<evidence type="ECO:0008006" key="6">
    <source>
        <dbReference type="Google" id="ProtNLM"/>
    </source>
</evidence>
<feature type="region of interest" description="Disordered" evidence="1">
    <location>
        <begin position="205"/>
        <end position="260"/>
    </location>
</feature>
<organism evidence="4 5">
    <name type="scientific">Raphidocelis subcapitata</name>
    <dbReference type="NCBI Taxonomy" id="307507"/>
    <lineage>
        <taxon>Eukaryota</taxon>
        <taxon>Viridiplantae</taxon>
        <taxon>Chlorophyta</taxon>
        <taxon>core chlorophytes</taxon>
        <taxon>Chlorophyceae</taxon>
        <taxon>CS clade</taxon>
        <taxon>Sphaeropleales</taxon>
        <taxon>Selenastraceae</taxon>
        <taxon>Raphidocelis</taxon>
    </lineage>
</organism>
<feature type="chain" id="PRO_5016139557" description="MARVEL domain-containing protein" evidence="3">
    <location>
        <begin position="22"/>
        <end position="699"/>
    </location>
</feature>
<accession>A0A2V0P500</accession>